<proteinExistence type="predicted"/>
<keyword evidence="1" id="KW-0732">Signal</keyword>
<dbReference type="EMBL" id="CADCUQ010000002">
    <property type="protein sequence ID" value="CAA9371834.1"/>
    <property type="molecule type" value="Genomic_DNA"/>
</dbReference>
<gene>
    <name evidence="2" type="ORF">AVDCRST_MAG64-34</name>
</gene>
<organism evidence="2">
    <name type="scientific">uncultured Phycisphaerae bacterium</name>
    <dbReference type="NCBI Taxonomy" id="904963"/>
    <lineage>
        <taxon>Bacteria</taxon>
        <taxon>Pseudomonadati</taxon>
        <taxon>Planctomycetota</taxon>
        <taxon>Phycisphaerae</taxon>
        <taxon>environmental samples</taxon>
    </lineage>
</organism>
<evidence type="ECO:0000256" key="1">
    <source>
        <dbReference type="SAM" id="SignalP"/>
    </source>
</evidence>
<feature type="chain" id="PRO_5026698036" evidence="1">
    <location>
        <begin position="27"/>
        <end position="168"/>
    </location>
</feature>
<evidence type="ECO:0000313" key="2">
    <source>
        <dbReference type="EMBL" id="CAA9371834.1"/>
    </source>
</evidence>
<protein>
    <submittedName>
        <fullName evidence="2">Uncharacterized protein</fullName>
    </submittedName>
</protein>
<dbReference type="AlphaFoldDB" id="A0A6J4N1L4"/>
<feature type="signal peptide" evidence="1">
    <location>
        <begin position="1"/>
        <end position="26"/>
    </location>
</feature>
<name>A0A6J4N1L4_9BACT</name>
<accession>A0A6J4N1L4</accession>
<dbReference type="PROSITE" id="PS51257">
    <property type="entry name" value="PROKAR_LIPOPROTEIN"/>
    <property type="match status" value="1"/>
</dbReference>
<sequence length="168" mass="17685">MTTNNRFLLAAFLLLPLAGGCGSRFAGEWVQESAVGLDGTVVPSAGERRVALRFDPPTTVRLGMYMEGAGVVEADTVSLSAYQTLQNRTVAQFGAYTARVEDGQLVTYIGGEEAGRFRRVTGRSVFPSRVQLPHLAHASPPGDAAAAPEAEAVAGVTRLAKPVLLAVE</sequence>
<reference evidence="2" key="1">
    <citation type="submission" date="2020-02" db="EMBL/GenBank/DDBJ databases">
        <authorList>
            <person name="Meier V. D."/>
        </authorList>
    </citation>
    <scope>NUCLEOTIDE SEQUENCE</scope>
    <source>
        <strain evidence="2">AVDCRST_MAG64</strain>
    </source>
</reference>